<dbReference type="Gene3D" id="3.40.30.10">
    <property type="entry name" value="Glutaredoxin"/>
    <property type="match status" value="1"/>
</dbReference>
<evidence type="ECO:0000256" key="1">
    <source>
        <dbReference type="ARBA" id="ARBA00004196"/>
    </source>
</evidence>
<evidence type="ECO:0000256" key="5">
    <source>
        <dbReference type="SAM" id="SignalP"/>
    </source>
</evidence>
<proteinExistence type="predicted"/>
<feature type="domain" description="Thioredoxin" evidence="6">
    <location>
        <begin position="323"/>
        <end position="464"/>
    </location>
</feature>
<keyword evidence="2" id="KW-0201">Cytochrome c-type biogenesis</keyword>
<dbReference type="GO" id="GO:0017004">
    <property type="term" value="P:cytochrome complex assembly"/>
    <property type="evidence" value="ECO:0007669"/>
    <property type="project" value="UniProtKB-KW"/>
</dbReference>
<dbReference type="PANTHER" id="PTHR42852:SF6">
    <property type="entry name" value="THIOL:DISULFIDE INTERCHANGE PROTEIN DSBE"/>
    <property type="match status" value="1"/>
</dbReference>
<dbReference type="InterPro" id="IPR013766">
    <property type="entry name" value="Thioredoxin_domain"/>
</dbReference>
<dbReference type="SUPFAM" id="SSF52833">
    <property type="entry name" value="Thioredoxin-like"/>
    <property type="match status" value="1"/>
</dbReference>
<gene>
    <name evidence="7" type="ORF">G7034_11045</name>
</gene>
<dbReference type="PROSITE" id="PS51352">
    <property type="entry name" value="THIOREDOXIN_2"/>
    <property type="match status" value="1"/>
</dbReference>
<keyword evidence="3" id="KW-1015">Disulfide bond</keyword>
<organism evidence="7 8">
    <name type="scientific">Psychroflexus maritimus</name>
    <dbReference type="NCBI Taxonomy" id="2714865"/>
    <lineage>
        <taxon>Bacteria</taxon>
        <taxon>Pseudomonadati</taxon>
        <taxon>Bacteroidota</taxon>
        <taxon>Flavobacteriia</taxon>
        <taxon>Flavobacteriales</taxon>
        <taxon>Flavobacteriaceae</taxon>
        <taxon>Psychroflexus</taxon>
    </lineage>
</organism>
<protein>
    <submittedName>
        <fullName evidence="7">AhpC/TSA family protein</fullName>
    </submittedName>
</protein>
<feature type="chain" id="PRO_5037168077" evidence="5">
    <location>
        <begin position="27"/>
        <end position="464"/>
    </location>
</feature>
<sequence length="464" mass="52718">MNSINVLNLKPLFALALLFIFSKSFAQEISGQLTAVPNQSILLKGFNGLDTYVIDSTQTDADGRFVLEFAPKDYGMGLLIPENNKSFLAVLGKEMVKLNGENTSLPESIQISKGAQNKAFMQYARQQPKREQALSAWEYLQKIYTEEAIFKKEKAALSAIEKEIQHIYSSEQEFLDKLPSDSYLSWYIPVRKLLSSVAQVAQYRPEEIPATRQALQNLDYADERLYTSGLLKEAIENHVWFIENSSGALDQVFADLNESIDLMLAQLIHDEAKYNTLTEYLFNLLEKRSLFTSAEYLALKVLNEQSCSLNDDVAKQLESYRQMKKGNTAPDIRFGQYTYFPEGMKAASLKEIDATYKVVVFAAGWCGHCREQTPQLVEHYTAWKDKAVEVVLVSLDENTTDFVNFTGALPFVSTTTLKKWDTKAAQDYHIYATPSYFLLDKDLKIILKPKNLAHLNAYIQQLKN</sequence>
<dbReference type="InterPro" id="IPR036249">
    <property type="entry name" value="Thioredoxin-like_sf"/>
</dbReference>
<comment type="subcellular location">
    <subcellularLocation>
        <location evidence="1">Cell envelope</location>
    </subcellularLocation>
</comment>
<dbReference type="GO" id="GO:0030313">
    <property type="term" value="C:cell envelope"/>
    <property type="evidence" value="ECO:0007669"/>
    <property type="project" value="UniProtKB-SubCell"/>
</dbReference>
<evidence type="ECO:0000313" key="8">
    <source>
        <dbReference type="Proteomes" id="UP000643701"/>
    </source>
</evidence>
<evidence type="ECO:0000313" key="7">
    <source>
        <dbReference type="EMBL" id="NGZ90784.1"/>
    </source>
</evidence>
<evidence type="ECO:0000256" key="4">
    <source>
        <dbReference type="ARBA" id="ARBA00023284"/>
    </source>
</evidence>
<dbReference type="InterPro" id="IPR050553">
    <property type="entry name" value="Thioredoxin_ResA/DsbE_sf"/>
</dbReference>
<keyword evidence="8" id="KW-1185">Reference proteome</keyword>
<dbReference type="CDD" id="cd02966">
    <property type="entry name" value="TlpA_like_family"/>
    <property type="match status" value="1"/>
</dbReference>
<keyword evidence="5" id="KW-0732">Signal</keyword>
<evidence type="ECO:0000259" key="6">
    <source>
        <dbReference type="PROSITE" id="PS51352"/>
    </source>
</evidence>
<dbReference type="InterPro" id="IPR012336">
    <property type="entry name" value="Thioredoxin-like_fold"/>
</dbReference>
<dbReference type="PANTHER" id="PTHR42852">
    <property type="entry name" value="THIOL:DISULFIDE INTERCHANGE PROTEIN DSBE"/>
    <property type="match status" value="1"/>
</dbReference>
<reference evidence="7" key="1">
    <citation type="submission" date="2020-03" db="EMBL/GenBank/DDBJ databases">
        <title>Psychroflexus Maritimus sp. nov., isolate from marine sediment.</title>
        <authorList>
            <person name="Zhong Y.-L."/>
        </authorList>
    </citation>
    <scope>NUCLEOTIDE SEQUENCE</scope>
    <source>
        <strain evidence="7">C1</strain>
    </source>
</reference>
<name>A0A967E3K2_9FLAO</name>
<dbReference type="EMBL" id="JAANAS010000105">
    <property type="protein sequence ID" value="NGZ90784.1"/>
    <property type="molecule type" value="Genomic_DNA"/>
</dbReference>
<dbReference type="Proteomes" id="UP000643701">
    <property type="component" value="Unassembled WGS sequence"/>
</dbReference>
<evidence type="ECO:0000256" key="3">
    <source>
        <dbReference type="ARBA" id="ARBA00023157"/>
    </source>
</evidence>
<feature type="signal peptide" evidence="5">
    <location>
        <begin position="1"/>
        <end position="26"/>
    </location>
</feature>
<dbReference type="RefSeq" id="WP_166401017.1">
    <property type="nucleotide sequence ID" value="NZ_JAANAS010000105.1"/>
</dbReference>
<keyword evidence="4" id="KW-0676">Redox-active center</keyword>
<evidence type="ECO:0000256" key="2">
    <source>
        <dbReference type="ARBA" id="ARBA00022748"/>
    </source>
</evidence>
<accession>A0A967E3K2</accession>
<comment type="caution">
    <text evidence="7">The sequence shown here is derived from an EMBL/GenBank/DDBJ whole genome shotgun (WGS) entry which is preliminary data.</text>
</comment>
<dbReference type="Pfam" id="PF13905">
    <property type="entry name" value="Thioredoxin_8"/>
    <property type="match status" value="1"/>
</dbReference>
<dbReference type="AlphaFoldDB" id="A0A967E3K2"/>